<sequence length="78" mass="8681">MNQSTLGNRLLALADILIKGISFLLVLFLIALMILGAPMMMLAGVAMLTAVLNWPLMAYRRKQIGNAWPKQGSERRPR</sequence>
<organism evidence="2 3">
    <name type="scientific">Pseudomonas cuatrocienegasensis</name>
    <dbReference type="NCBI Taxonomy" id="543360"/>
    <lineage>
        <taxon>Bacteria</taxon>
        <taxon>Pseudomonadati</taxon>
        <taxon>Pseudomonadota</taxon>
        <taxon>Gammaproteobacteria</taxon>
        <taxon>Pseudomonadales</taxon>
        <taxon>Pseudomonadaceae</taxon>
        <taxon>Pseudomonas</taxon>
    </lineage>
</organism>
<dbReference type="RefSeq" id="WP_069519161.1">
    <property type="nucleotide sequence ID" value="NZ_FOFP01000014.1"/>
</dbReference>
<accession>A0ABY1BK77</accession>
<dbReference type="EMBL" id="FOFP01000014">
    <property type="protein sequence ID" value="SER04406.1"/>
    <property type="molecule type" value="Genomic_DNA"/>
</dbReference>
<proteinExistence type="predicted"/>
<feature type="transmembrane region" description="Helical" evidence="1">
    <location>
        <begin position="12"/>
        <end position="34"/>
    </location>
</feature>
<keyword evidence="1" id="KW-0812">Transmembrane</keyword>
<keyword evidence="1" id="KW-1133">Transmembrane helix</keyword>
<evidence type="ECO:0008006" key="4">
    <source>
        <dbReference type="Google" id="ProtNLM"/>
    </source>
</evidence>
<evidence type="ECO:0000313" key="2">
    <source>
        <dbReference type="EMBL" id="SER04406.1"/>
    </source>
</evidence>
<keyword evidence="1" id="KW-0472">Membrane</keyword>
<dbReference type="Proteomes" id="UP000198512">
    <property type="component" value="Unassembled WGS sequence"/>
</dbReference>
<evidence type="ECO:0000313" key="3">
    <source>
        <dbReference type="Proteomes" id="UP000198512"/>
    </source>
</evidence>
<gene>
    <name evidence="2" type="ORF">SAMN05216600_1147</name>
</gene>
<protein>
    <recommendedName>
        <fullName evidence="4">Transmembrane protein (PGPGW)</fullName>
    </recommendedName>
</protein>
<evidence type="ECO:0000256" key="1">
    <source>
        <dbReference type="SAM" id="Phobius"/>
    </source>
</evidence>
<reference evidence="2 3" key="1">
    <citation type="submission" date="2016-10" db="EMBL/GenBank/DDBJ databases">
        <authorList>
            <person name="Varghese N."/>
            <person name="Submissions S."/>
        </authorList>
    </citation>
    <scope>NUCLEOTIDE SEQUENCE [LARGE SCALE GENOMIC DNA]</scope>
    <source>
        <strain evidence="2 3">CIP 109853</strain>
    </source>
</reference>
<feature type="transmembrane region" description="Helical" evidence="1">
    <location>
        <begin position="40"/>
        <end position="59"/>
    </location>
</feature>
<comment type="caution">
    <text evidence="2">The sequence shown here is derived from an EMBL/GenBank/DDBJ whole genome shotgun (WGS) entry which is preliminary data.</text>
</comment>
<name>A0ABY1BK77_9PSED</name>
<keyword evidence="3" id="KW-1185">Reference proteome</keyword>